<evidence type="ECO:0000256" key="1">
    <source>
        <dbReference type="SAM" id="MobiDB-lite"/>
    </source>
</evidence>
<evidence type="ECO:0000313" key="2">
    <source>
        <dbReference type="EMBL" id="RXK40768.1"/>
    </source>
</evidence>
<gene>
    <name evidence="2" type="ORF">M231_02020</name>
</gene>
<accession>A0A4Q1BS14</accession>
<organism evidence="2 3">
    <name type="scientific">Tremella mesenterica</name>
    <name type="common">Jelly fungus</name>
    <dbReference type="NCBI Taxonomy" id="5217"/>
    <lineage>
        <taxon>Eukaryota</taxon>
        <taxon>Fungi</taxon>
        <taxon>Dikarya</taxon>
        <taxon>Basidiomycota</taxon>
        <taxon>Agaricomycotina</taxon>
        <taxon>Tremellomycetes</taxon>
        <taxon>Tremellales</taxon>
        <taxon>Tremellaceae</taxon>
        <taxon>Tremella</taxon>
    </lineage>
</organism>
<dbReference type="Proteomes" id="UP000289152">
    <property type="component" value="Unassembled WGS sequence"/>
</dbReference>
<dbReference type="AlphaFoldDB" id="A0A4Q1BS14"/>
<sequence>MNAKRIEGSSGHWSLRTHIASLLTLLTNARDTSPNTLESCEKNLSCEKEGNGKTPQYLLTHKGDKDIVEVTQGAHSFNCNFCKWALEGPFSIQGPMKSQDGPPDWTGNYADIAGSLQADVHSLDESEEEDYGGSWKSWFASPSPKTFGHSEKDKISPDSKENSSATLDVPLNH</sequence>
<proteinExistence type="predicted"/>
<protein>
    <submittedName>
        <fullName evidence="2">Uncharacterized protein</fullName>
    </submittedName>
</protein>
<dbReference type="InParanoid" id="A0A4Q1BS14"/>
<reference evidence="2 3" key="1">
    <citation type="submission" date="2016-06" db="EMBL/GenBank/DDBJ databases">
        <title>Evolution of pathogenesis and genome organization in the Tremellales.</title>
        <authorList>
            <person name="Cuomo C."/>
            <person name="Litvintseva A."/>
            <person name="Heitman J."/>
            <person name="Chen Y."/>
            <person name="Sun S."/>
            <person name="Springer D."/>
            <person name="Dromer F."/>
            <person name="Young S."/>
            <person name="Zeng Q."/>
            <person name="Chapman S."/>
            <person name="Gujja S."/>
            <person name="Saif S."/>
            <person name="Birren B."/>
        </authorList>
    </citation>
    <scope>NUCLEOTIDE SEQUENCE [LARGE SCALE GENOMIC DNA]</scope>
    <source>
        <strain evidence="2 3">ATCC 28783</strain>
    </source>
</reference>
<feature type="region of interest" description="Disordered" evidence="1">
    <location>
        <begin position="122"/>
        <end position="173"/>
    </location>
</feature>
<keyword evidence="3" id="KW-1185">Reference proteome</keyword>
<name>A0A4Q1BS14_TREME</name>
<feature type="compositionally biased region" description="Basic and acidic residues" evidence="1">
    <location>
        <begin position="148"/>
        <end position="161"/>
    </location>
</feature>
<comment type="caution">
    <text evidence="2">The sequence shown here is derived from an EMBL/GenBank/DDBJ whole genome shotgun (WGS) entry which is preliminary data.</text>
</comment>
<evidence type="ECO:0000313" key="3">
    <source>
        <dbReference type="Proteomes" id="UP000289152"/>
    </source>
</evidence>
<dbReference type="EMBL" id="SDIL01000015">
    <property type="protein sequence ID" value="RXK40768.1"/>
    <property type="molecule type" value="Genomic_DNA"/>
</dbReference>